<dbReference type="HOGENOM" id="CLU_097916_2_2_6"/>
<evidence type="ECO:0000256" key="3">
    <source>
        <dbReference type="ARBA" id="ARBA00022679"/>
    </source>
</evidence>
<gene>
    <name evidence="9" type="primary">folK</name>
    <name evidence="9" type="ordered locus">GNIT_2818</name>
</gene>
<dbReference type="EC" id="2.7.6.3" evidence="2"/>
<evidence type="ECO:0000256" key="1">
    <source>
        <dbReference type="ARBA" id="ARBA00005051"/>
    </source>
</evidence>
<dbReference type="PANTHER" id="PTHR43071:SF2">
    <property type="entry name" value="2-AMINO-4-HYDROXY-6-HYDROXYMETHYLDIHYDROPTERIDINE PYROPHOSPHOKINASE"/>
    <property type="match status" value="1"/>
</dbReference>
<dbReference type="GO" id="GO:0003848">
    <property type="term" value="F:2-amino-4-hydroxy-6-hydroxymethyldihydropteridine diphosphokinase activity"/>
    <property type="evidence" value="ECO:0007669"/>
    <property type="project" value="UniProtKB-EC"/>
</dbReference>
<keyword evidence="5 9" id="KW-0418">Kinase</keyword>
<dbReference type="Gene3D" id="3.30.70.560">
    <property type="entry name" value="7,8-Dihydro-6-hydroxymethylpterin-pyrophosphokinase HPPK"/>
    <property type="match status" value="1"/>
</dbReference>
<protein>
    <recommendedName>
        <fullName evidence="2">2-amino-4-hydroxy-6-hydroxymethyldihydropteridine diphosphokinase</fullName>
        <ecNumber evidence="2">2.7.6.3</ecNumber>
    </recommendedName>
</protein>
<evidence type="ECO:0000256" key="6">
    <source>
        <dbReference type="ARBA" id="ARBA00022840"/>
    </source>
</evidence>
<feature type="domain" description="7,8-dihydro-6-hydroxymethylpterin-pyrophosphokinase" evidence="8">
    <location>
        <begin position="89"/>
        <end position="100"/>
    </location>
</feature>
<keyword evidence="7" id="KW-0289">Folate biosynthesis</keyword>
<keyword evidence="6" id="KW-0067">ATP-binding</keyword>
<dbReference type="RefSeq" id="WP_014109788.1">
    <property type="nucleotide sequence ID" value="NC_016041.1"/>
</dbReference>
<sequence>MQLVPHFILISVGSNIDKAANTDAGLNGLNKAFDGIQLSPVYESESVGFKGDTFFNLVVSASTNKSIARVCEILKQIEDENGRVRGSEKFAPRTLDLDLLTYDDTVIDNPIVLPREEILYNAFVLRPLADLVPQHMHPLVKKTYQSLWQQYDKQKQNLWVADYTWSKTKT</sequence>
<evidence type="ECO:0000256" key="5">
    <source>
        <dbReference type="ARBA" id="ARBA00022777"/>
    </source>
</evidence>
<evidence type="ECO:0000313" key="10">
    <source>
        <dbReference type="Proteomes" id="UP000009282"/>
    </source>
</evidence>
<dbReference type="GO" id="GO:0005524">
    <property type="term" value="F:ATP binding"/>
    <property type="evidence" value="ECO:0007669"/>
    <property type="project" value="UniProtKB-KW"/>
</dbReference>
<dbReference type="PANTHER" id="PTHR43071">
    <property type="entry name" value="2-AMINO-4-HYDROXY-6-HYDROXYMETHYLDIHYDROPTERIDINE PYROPHOSPHOKINASE"/>
    <property type="match status" value="1"/>
</dbReference>
<accession>G4QMG3</accession>
<dbReference type="AlphaFoldDB" id="G4QMG3"/>
<dbReference type="SUPFAM" id="SSF55083">
    <property type="entry name" value="6-hydroxymethyl-7,8-dihydropterin pyrophosphokinase, HPPK"/>
    <property type="match status" value="1"/>
</dbReference>
<evidence type="ECO:0000256" key="2">
    <source>
        <dbReference type="ARBA" id="ARBA00013253"/>
    </source>
</evidence>
<evidence type="ECO:0000259" key="8">
    <source>
        <dbReference type="PROSITE" id="PS00794"/>
    </source>
</evidence>
<dbReference type="STRING" id="1085623.GNIT_2818"/>
<dbReference type="eggNOG" id="COG0801">
    <property type="taxonomic scope" value="Bacteria"/>
</dbReference>
<keyword evidence="3" id="KW-0808">Transferase</keyword>
<dbReference type="KEGG" id="gni:GNIT_2818"/>
<dbReference type="PROSITE" id="PS00794">
    <property type="entry name" value="HPPK"/>
    <property type="match status" value="1"/>
</dbReference>
<dbReference type="GO" id="GO:0046654">
    <property type="term" value="P:tetrahydrofolate biosynthetic process"/>
    <property type="evidence" value="ECO:0007669"/>
    <property type="project" value="UniProtKB-UniPathway"/>
</dbReference>
<evidence type="ECO:0000313" key="9">
    <source>
        <dbReference type="EMBL" id="AEP30915.1"/>
    </source>
</evidence>
<dbReference type="NCBIfam" id="TIGR01498">
    <property type="entry name" value="folK"/>
    <property type="match status" value="1"/>
</dbReference>
<dbReference type="InterPro" id="IPR035907">
    <property type="entry name" value="Hppk_sf"/>
</dbReference>
<dbReference type="Proteomes" id="UP000009282">
    <property type="component" value="Chromosome"/>
</dbReference>
<dbReference type="OrthoDB" id="9790168at2"/>
<dbReference type="GO" id="GO:0046656">
    <property type="term" value="P:folic acid biosynthetic process"/>
    <property type="evidence" value="ECO:0007669"/>
    <property type="project" value="UniProtKB-KW"/>
</dbReference>
<dbReference type="EMBL" id="CP003060">
    <property type="protein sequence ID" value="AEP30915.1"/>
    <property type="molecule type" value="Genomic_DNA"/>
</dbReference>
<keyword evidence="10" id="KW-1185">Reference proteome</keyword>
<dbReference type="GO" id="GO:0016301">
    <property type="term" value="F:kinase activity"/>
    <property type="evidence" value="ECO:0007669"/>
    <property type="project" value="UniProtKB-KW"/>
</dbReference>
<reference evidence="9 10" key="1">
    <citation type="journal article" date="2011" name="J. Bacteriol.">
        <title>Complete genome sequence of seawater bacterium Glaciecola nitratireducens FR1064T.</title>
        <authorList>
            <person name="Bian F."/>
            <person name="Qin Q.L."/>
            <person name="Xie B.B."/>
            <person name="Shu Y.L."/>
            <person name="Zhang X.Y."/>
            <person name="Yu Y."/>
            <person name="Chen B."/>
            <person name="Chen X.L."/>
            <person name="Zhou B.C."/>
            <person name="Zhang Y.Z."/>
        </authorList>
    </citation>
    <scope>NUCLEOTIDE SEQUENCE [LARGE SCALE GENOMIC DNA]</scope>
    <source>
        <strain evidence="10">JCM 12485 / KCTC 12276 / FR1064</strain>
    </source>
</reference>
<evidence type="ECO:0000256" key="4">
    <source>
        <dbReference type="ARBA" id="ARBA00022741"/>
    </source>
</evidence>
<evidence type="ECO:0000256" key="7">
    <source>
        <dbReference type="ARBA" id="ARBA00022909"/>
    </source>
</evidence>
<dbReference type="UniPathway" id="UPA00077">
    <property type="reaction ID" value="UER00155"/>
</dbReference>
<name>G4QMG3_GLANF</name>
<dbReference type="Pfam" id="PF01288">
    <property type="entry name" value="HPPK"/>
    <property type="match status" value="1"/>
</dbReference>
<keyword evidence="4" id="KW-0547">Nucleotide-binding</keyword>
<organism evidence="9 10">
    <name type="scientific">Glaciecola nitratireducens (strain JCM 12485 / KCTC 12276 / FR1064)</name>
    <dbReference type="NCBI Taxonomy" id="1085623"/>
    <lineage>
        <taxon>Bacteria</taxon>
        <taxon>Pseudomonadati</taxon>
        <taxon>Pseudomonadota</taxon>
        <taxon>Gammaproteobacteria</taxon>
        <taxon>Alteromonadales</taxon>
        <taxon>Alteromonadaceae</taxon>
        <taxon>Brumicola</taxon>
    </lineage>
</organism>
<proteinExistence type="predicted"/>
<comment type="pathway">
    <text evidence="1">Cofactor biosynthesis; tetrahydrofolate biosynthesis; 2-amino-4-hydroxy-6-hydroxymethyl-7,8-dihydropteridine diphosphate from 7,8-dihydroneopterin triphosphate: step 4/4.</text>
</comment>
<dbReference type="InterPro" id="IPR000550">
    <property type="entry name" value="Hppk"/>
</dbReference>